<proteinExistence type="predicted"/>
<name>Q2VBT7_9BACT</name>
<reference evidence="2" key="1">
    <citation type="journal article" date="2005" name="Appl. Environ. Microbiol.">
        <title>Sequence and expression analyses of Cytophaga-like hydrolases in a Western arctic metagenomic library and the Sargasso Sea.</title>
        <authorList>
            <person name="Cottrell M.T."/>
            <person name="Yu L."/>
            <person name="Kirchman D.L."/>
        </authorList>
    </citation>
    <scope>NUCLEOTIDE SEQUENCE</scope>
</reference>
<sequence length="28" mass="2792">MGSLTGVVASKRVTEASKGTLSTLGNRA</sequence>
<organism evidence="2">
    <name type="scientific">uncultured Bacteroidetes bacterium 'SBI2-18 P41A3'</name>
    <dbReference type="NCBI Taxonomy" id="358068"/>
    <lineage>
        <taxon>Bacteria</taxon>
        <taxon>Pseudomonadati</taxon>
        <taxon>Bacteroidota</taxon>
        <taxon>environmental samples</taxon>
    </lineage>
</organism>
<feature type="region of interest" description="Disordered" evidence="1">
    <location>
        <begin position="1"/>
        <end position="28"/>
    </location>
</feature>
<dbReference type="AlphaFoldDB" id="Q2VBT7"/>
<evidence type="ECO:0000313" key="2">
    <source>
        <dbReference type="EMBL" id="ABB86534.1"/>
    </source>
</evidence>
<dbReference type="EMBL" id="DQ272742">
    <property type="protein sequence ID" value="ABB86534.1"/>
    <property type="molecule type" value="Genomic_DNA"/>
</dbReference>
<evidence type="ECO:0000256" key="1">
    <source>
        <dbReference type="SAM" id="MobiDB-lite"/>
    </source>
</evidence>
<dbReference type="AntiFam" id="ANF00275">
    <property type="entry name" value="Spurious translation from rRNA (DUF6467)"/>
</dbReference>
<feature type="compositionally biased region" description="Polar residues" evidence="1">
    <location>
        <begin position="17"/>
        <end position="28"/>
    </location>
</feature>
<accession>Q2VBT7</accession>
<protein>
    <submittedName>
        <fullName evidence="2">Uncharacterized protein</fullName>
    </submittedName>
</protein>